<evidence type="ECO:0000256" key="7">
    <source>
        <dbReference type="ARBA" id="ARBA00022843"/>
    </source>
</evidence>
<keyword evidence="9 10" id="KW-0472">Membrane</keyword>
<evidence type="ECO:0000259" key="11">
    <source>
        <dbReference type="Pfam" id="PF04106"/>
    </source>
</evidence>
<dbReference type="Pfam" id="PF20638">
    <property type="entry name" value="ATG5_UblA"/>
    <property type="match status" value="1"/>
</dbReference>
<dbReference type="GO" id="GO:0044233">
    <property type="term" value="C:mitochondria-associated endoplasmic reticulum membrane contact site"/>
    <property type="evidence" value="ECO:0007669"/>
    <property type="project" value="TreeGrafter"/>
</dbReference>
<dbReference type="Pfam" id="PF04106">
    <property type="entry name" value="ATG5_UblB"/>
    <property type="match status" value="1"/>
</dbReference>
<dbReference type="FunFam" id="1.10.246.190:FF:000001">
    <property type="entry name" value="Autophagy related 5"/>
    <property type="match status" value="1"/>
</dbReference>
<accession>C1BN90</accession>
<dbReference type="GO" id="GO:0019776">
    <property type="term" value="F:Atg8-family ligase activity"/>
    <property type="evidence" value="ECO:0007669"/>
    <property type="project" value="TreeGrafter"/>
</dbReference>
<dbReference type="GO" id="GO:0006995">
    <property type="term" value="P:cellular response to nitrogen starvation"/>
    <property type="evidence" value="ECO:0007669"/>
    <property type="project" value="TreeGrafter"/>
</dbReference>
<dbReference type="GO" id="GO:0034045">
    <property type="term" value="C:phagophore assembly site membrane"/>
    <property type="evidence" value="ECO:0007669"/>
    <property type="project" value="UniProtKB-SubCell"/>
</dbReference>
<evidence type="ECO:0000256" key="6">
    <source>
        <dbReference type="ARBA" id="ARBA00022499"/>
    </source>
</evidence>
<evidence type="ECO:0000256" key="2">
    <source>
        <dbReference type="ARBA" id="ARBA00004623"/>
    </source>
</evidence>
<dbReference type="EMBL" id="BT076069">
    <property type="protein sequence ID" value="ACO10493.1"/>
    <property type="molecule type" value="mRNA"/>
</dbReference>
<dbReference type="InterPro" id="IPR042527">
    <property type="entry name" value="Atg5_UblA_dom_sf"/>
</dbReference>
<evidence type="ECO:0000256" key="9">
    <source>
        <dbReference type="ARBA" id="ARBA00023136"/>
    </source>
</evidence>
<comment type="similarity">
    <text evidence="3 10">Belongs to the ATG5 family.</text>
</comment>
<dbReference type="Gene3D" id="3.10.20.620">
    <property type="match status" value="1"/>
</dbReference>
<evidence type="ECO:0000256" key="3">
    <source>
        <dbReference type="ARBA" id="ARBA00006910"/>
    </source>
</evidence>
<evidence type="ECO:0000259" key="12">
    <source>
        <dbReference type="Pfam" id="PF20637"/>
    </source>
</evidence>
<feature type="domain" description="Autophagy protein ATG5 alpha-helical bundle region" evidence="12">
    <location>
        <begin position="126"/>
        <end position="181"/>
    </location>
</feature>
<evidence type="ECO:0000256" key="4">
    <source>
        <dbReference type="ARBA" id="ARBA00015616"/>
    </source>
</evidence>
<dbReference type="Gene3D" id="1.10.246.190">
    <property type="entry name" value="Autophagy protein Apg5, helix rich domain"/>
    <property type="match status" value="1"/>
</dbReference>
<keyword evidence="8 10" id="KW-0072">Autophagy</keyword>
<feature type="domain" description="Autophagy protein ATG5 UblB" evidence="11">
    <location>
        <begin position="195"/>
        <end position="273"/>
    </location>
</feature>
<keyword evidence="5" id="KW-0963">Cytoplasm</keyword>
<dbReference type="Pfam" id="PF20637">
    <property type="entry name" value="ATG5_HBR"/>
    <property type="match status" value="1"/>
</dbReference>
<comment type="subcellular location">
    <subcellularLocation>
        <location evidence="1">Cytoplasm</location>
    </subcellularLocation>
    <subcellularLocation>
        <location evidence="2 10">Preautophagosomal structure membrane</location>
        <topology evidence="2 10">Peripheral membrane protein</topology>
    </subcellularLocation>
</comment>
<reference evidence="14" key="1">
    <citation type="submission" date="2009-03" db="EMBL/GenBank/DDBJ databases">
        <title>Caligus rogercresseyi ESTs and full-length cDNAs.</title>
        <authorList>
            <person name="Yasuike M."/>
            <person name="von Schalburg K."/>
            <person name="Cooper G."/>
            <person name="Leong J."/>
            <person name="Jones S.R.M."/>
            <person name="Koop B.F."/>
        </authorList>
    </citation>
    <scope>NUCLEOTIDE SEQUENCE</scope>
    <source>
        <tissue evidence="14">Whole tissue</tissue>
    </source>
</reference>
<gene>
    <name evidence="14" type="primary">ATG5</name>
</gene>
<dbReference type="GO" id="GO:0034274">
    <property type="term" value="C:Atg12-Atg5-Atg16 complex"/>
    <property type="evidence" value="ECO:0007669"/>
    <property type="project" value="TreeGrafter"/>
</dbReference>
<feature type="domain" description="Autophagy protein ATG5 UblA" evidence="13">
    <location>
        <begin position="11"/>
        <end position="109"/>
    </location>
</feature>
<evidence type="ECO:0000313" key="14">
    <source>
        <dbReference type="EMBL" id="ACO10493.1"/>
    </source>
</evidence>
<dbReference type="PANTHER" id="PTHR13040">
    <property type="entry name" value="AUTOPHAGY PROTEIN 5"/>
    <property type="match status" value="1"/>
</dbReference>
<name>C1BN90_CALRO</name>
<evidence type="ECO:0000256" key="10">
    <source>
        <dbReference type="RuleBase" id="RU361202"/>
    </source>
</evidence>
<dbReference type="InterPro" id="IPR007239">
    <property type="entry name" value="Atg5"/>
</dbReference>
<comment type="function">
    <text evidence="10">Involved in autophagic vesicle formation.</text>
</comment>
<dbReference type="GO" id="GO:0007033">
    <property type="term" value="P:vacuole organization"/>
    <property type="evidence" value="ECO:0007669"/>
    <property type="project" value="UniProtKB-ARBA"/>
</dbReference>
<dbReference type="GO" id="GO:0000422">
    <property type="term" value="P:autophagy of mitochondrion"/>
    <property type="evidence" value="ECO:0007669"/>
    <property type="project" value="TreeGrafter"/>
</dbReference>
<dbReference type="FunFam" id="3.10.20.90:FF:000100">
    <property type="entry name" value="Autophagy related 5"/>
    <property type="match status" value="1"/>
</dbReference>
<evidence type="ECO:0000256" key="1">
    <source>
        <dbReference type="ARBA" id="ARBA00004496"/>
    </source>
</evidence>
<keyword evidence="7 10" id="KW-0832">Ubl conjugation</keyword>
<dbReference type="InterPro" id="IPR048940">
    <property type="entry name" value="ATG5_HBR"/>
</dbReference>
<dbReference type="InterPro" id="IPR048318">
    <property type="entry name" value="ATG5_UblB"/>
</dbReference>
<evidence type="ECO:0000256" key="5">
    <source>
        <dbReference type="ARBA" id="ARBA00022490"/>
    </source>
</evidence>
<evidence type="ECO:0000259" key="13">
    <source>
        <dbReference type="Pfam" id="PF20638"/>
    </source>
</evidence>
<dbReference type="AlphaFoldDB" id="C1BN90"/>
<sequence length="274" mass="31770">MSEDREVLREVWEGKIPIRFSLDGDVGGVSEPYFLMLPRQSYLPLALEKVRKHFSKHLESSDSELWFSCNGSTLRWHLPVGLLFDLFIQSQESPEESDPSLHLPWNLDVMSGDFPTEEIIRLNSKESLETYFLSCLKEADQIKHGGRVLSKMQKKDQNQLWQGFQNDKFDQFWPINRKLMEAQGSSEDEASSFKHIPVRIYKGDAPMCQKLIKTQTEDKSLATLKDMILEFYPESNTDDMQVLTQGISPHMDTPLQWLSEHLSYPDNFLHISVK</sequence>
<dbReference type="InterPro" id="IPR042526">
    <property type="entry name" value="Atg5_HR"/>
</dbReference>
<proteinExistence type="evidence at transcript level"/>
<evidence type="ECO:0000256" key="8">
    <source>
        <dbReference type="ARBA" id="ARBA00023006"/>
    </source>
</evidence>
<dbReference type="InterPro" id="IPR048939">
    <property type="entry name" value="ATG5_UblA"/>
</dbReference>
<dbReference type="Gene3D" id="3.10.20.90">
    <property type="entry name" value="Phosphatidylinositol 3-kinase Catalytic Subunit, Chain A, domain 1"/>
    <property type="match status" value="1"/>
</dbReference>
<dbReference type="GO" id="GO:0061908">
    <property type="term" value="C:phagophore"/>
    <property type="evidence" value="ECO:0007669"/>
    <property type="project" value="TreeGrafter"/>
</dbReference>
<keyword evidence="6 10" id="KW-1017">Isopeptide bond</keyword>
<dbReference type="GO" id="GO:0034727">
    <property type="term" value="P:piecemeal microautophagy of the nucleus"/>
    <property type="evidence" value="ECO:0007669"/>
    <property type="project" value="TreeGrafter"/>
</dbReference>
<organism evidence="14">
    <name type="scientific">Caligus rogercresseyi</name>
    <name type="common">Sea louse</name>
    <dbReference type="NCBI Taxonomy" id="217165"/>
    <lineage>
        <taxon>Eukaryota</taxon>
        <taxon>Metazoa</taxon>
        <taxon>Ecdysozoa</taxon>
        <taxon>Arthropoda</taxon>
        <taxon>Crustacea</taxon>
        <taxon>Multicrustacea</taxon>
        <taxon>Hexanauplia</taxon>
        <taxon>Copepoda</taxon>
        <taxon>Siphonostomatoida</taxon>
        <taxon>Caligidae</taxon>
        <taxon>Caligus</taxon>
    </lineage>
</organism>
<dbReference type="PANTHER" id="PTHR13040:SF2">
    <property type="entry name" value="AUTOPHAGY PROTEIN 5"/>
    <property type="match status" value="1"/>
</dbReference>
<comment type="subunit">
    <text evidence="10">Conjugated with ATG12.</text>
</comment>
<protein>
    <recommendedName>
        <fullName evidence="4 10">Autophagy protein 5</fullName>
    </recommendedName>
</protein>
<dbReference type="GO" id="GO:0005776">
    <property type="term" value="C:autophagosome"/>
    <property type="evidence" value="ECO:0007669"/>
    <property type="project" value="TreeGrafter"/>
</dbReference>